<protein>
    <submittedName>
        <fullName evidence="1">ABC transporter ATP-binding protein</fullName>
    </submittedName>
</protein>
<name>A0A087A9R9_9BIFI</name>
<reference evidence="1 2" key="1">
    <citation type="submission" date="2014-03" db="EMBL/GenBank/DDBJ databases">
        <title>Genomics of Bifidobacteria.</title>
        <authorList>
            <person name="Ventura M."/>
            <person name="Milani C."/>
            <person name="Lugli G.A."/>
        </authorList>
    </citation>
    <scope>NUCLEOTIDE SEQUENCE [LARGE SCALE GENOMIC DNA]</scope>
    <source>
        <strain evidence="1 2">DSM 23973</strain>
    </source>
</reference>
<dbReference type="OrthoDB" id="3239744at2"/>
<accession>A0A087A9R9</accession>
<dbReference type="Proteomes" id="UP000029072">
    <property type="component" value="Unassembled WGS sequence"/>
</dbReference>
<dbReference type="GO" id="GO:0005524">
    <property type="term" value="F:ATP binding"/>
    <property type="evidence" value="ECO:0007669"/>
    <property type="project" value="UniProtKB-KW"/>
</dbReference>
<dbReference type="eggNOG" id="COG0488">
    <property type="taxonomic scope" value="Bacteria"/>
</dbReference>
<proteinExistence type="predicted"/>
<evidence type="ECO:0000313" key="2">
    <source>
        <dbReference type="Proteomes" id="UP000029072"/>
    </source>
</evidence>
<dbReference type="AlphaFoldDB" id="A0A087A9R9"/>
<gene>
    <name evidence="1" type="ORF">BCAL_0776</name>
</gene>
<evidence type="ECO:0000313" key="1">
    <source>
        <dbReference type="EMBL" id="KFI55519.1"/>
    </source>
</evidence>
<keyword evidence="1" id="KW-0067">ATP-binding</keyword>
<organism evidence="1 2">
    <name type="scientific">Bifidobacterium callitrichos DSM 23973</name>
    <dbReference type="NCBI Taxonomy" id="1437609"/>
    <lineage>
        <taxon>Bacteria</taxon>
        <taxon>Bacillati</taxon>
        <taxon>Actinomycetota</taxon>
        <taxon>Actinomycetes</taxon>
        <taxon>Bifidobacteriales</taxon>
        <taxon>Bifidobacteriaceae</taxon>
        <taxon>Bifidobacterium</taxon>
    </lineage>
</organism>
<dbReference type="RefSeq" id="WP_043165358.1">
    <property type="nucleotide sequence ID" value="NZ_JDUV01000006.1"/>
</dbReference>
<dbReference type="EMBL" id="JGYS01000005">
    <property type="protein sequence ID" value="KFI55519.1"/>
    <property type="molecule type" value="Genomic_DNA"/>
</dbReference>
<dbReference type="STRING" id="1437609.BCAL_0776"/>
<keyword evidence="1" id="KW-0547">Nucleotide-binding</keyword>
<sequence length="109" mass="11990">MQQPSILTLNGIAFTYPNAPEPLFDSVNVSFPTGWSAVLDDNGIVVSHDATLIDRTCGRCVVFSRRHVVSHNVTVVDTYPGGYVQVSAWIAEERESDASHRALTRAMTR</sequence>
<comment type="caution">
    <text evidence="1">The sequence shown here is derived from an EMBL/GenBank/DDBJ whole genome shotgun (WGS) entry which is preliminary data.</text>
</comment>